<keyword evidence="4" id="KW-0378">Hydrolase</keyword>
<feature type="domain" description="Endoribonuclease YicC-like C-terminal" evidence="7">
    <location>
        <begin position="172"/>
        <end position="285"/>
    </location>
</feature>
<evidence type="ECO:0000256" key="4">
    <source>
        <dbReference type="ARBA" id="ARBA00022801"/>
    </source>
</evidence>
<comment type="cofactor">
    <cofactor evidence="1">
        <name>a divalent metal cation</name>
        <dbReference type="ChEBI" id="CHEBI:60240"/>
    </cofactor>
</comment>
<proteinExistence type="inferred from homology"/>
<evidence type="ECO:0000259" key="7">
    <source>
        <dbReference type="Pfam" id="PF08340"/>
    </source>
</evidence>
<dbReference type="EMBL" id="JRLZ01000005">
    <property type="protein sequence ID" value="KGO96217.1"/>
    <property type="molecule type" value="Genomic_DNA"/>
</dbReference>
<evidence type="ECO:0000256" key="3">
    <source>
        <dbReference type="ARBA" id="ARBA00022759"/>
    </source>
</evidence>
<dbReference type="GO" id="GO:0016787">
    <property type="term" value="F:hydrolase activity"/>
    <property type="evidence" value="ECO:0007669"/>
    <property type="project" value="UniProtKB-KW"/>
</dbReference>
<reference evidence="8 9" key="2">
    <citation type="journal article" date="2015" name="Stand. Genomic Sci.">
        <title>High quality draft genomic sequence of Flavobacterium enshiense DK69(T) and comparison among Flavobacterium genomes.</title>
        <authorList>
            <person name="Zeng Z."/>
            <person name="Chen C."/>
            <person name="Du H."/>
            <person name="Wang G."/>
            <person name="Li M."/>
        </authorList>
    </citation>
    <scope>NUCLEOTIDE SEQUENCE [LARGE SCALE GENOMIC DNA]</scope>
    <source>
        <strain evidence="8 9">DK69</strain>
    </source>
</reference>
<evidence type="ECO:0000256" key="5">
    <source>
        <dbReference type="ARBA" id="ARBA00035648"/>
    </source>
</evidence>
<dbReference type="PATRIC" id="fig|1107311.3.peg.1029"/>
<dbReference type="InterPro" id="IPR013551">
    <property type="entry name" value="YicC-like_C"/>
</dbReference>
<evidence type="ECO:0000256" key="1">
    <source>
        <dbReference type="ARBA" id="ARBA00001968"/>
    </source>
</evidence>
<dbReference type="RefSeq" id="WP_023573076.1">
    <property type="nucleotide sequence ID" value="NZ_AVCS01000007.1"/>
</dbReference>
<dbReference type="PANTHER" id="PTHR30636:SF3">
    <property type="entry name" value="UPF0701 PROTEIN YICC"/>
    <property type="match status" value="1"/>
</dbReference>
<keyword evidence="2" id="KW-0540">Nuclease</keyword>
<dbReference type="InterPro" id="IPR013527">
    <property type="entry name" value="YicC-like_N"/>
</dbReference>
<evidence type="ECO:0000313" key="9">
    <source>
        <dbReference type="Proteomes" id="UP000030149"/>
    </source>
</evidence>
<dbReference type="InterPro" id="IPR005229">
    <property type="entry name" value="YicC/YloC-like"/>
</dbReference>
<keyword evidence="9" id="KW-1185">Reference proteome</keyword>
<gene>
    <name evidence="8" type="ORF">Q767_08170</name>
</gene>
<evidence type="ECO:0000313" key="8">
    <source>
        <dbReference type="EMBL" id="KGO96217.1"/>
    </source>
</evidence>
<protein>
    <recommendedName>
        <fullName evidence="10">YicC family protein</fullName>
    </recommendedName>
</protein>
<evidence type="ECO:0000259" key="6">
    <source>
        <dbReference type="Pfam" id="PF03755"/>
    </source>
</evidence>
<organism evidence="8 9">
    <name type="scientific">Flavobacterium enshiense DK69</name>
    <dbReference type="NCBI Taxonomy" id="1107311"/>
    <lineage>
        <taxon>Bacteria</taxon>
        <taxon>Pseudomonadati</taxon>
        <taxon>Bacteroidota</taxon>
        <taxon>Flavobacteriia</taxon>
        <taxon>Flavobacteriales</taxon>
        <taxon>Flavobacteriaceae</taxon>
        <taxon>Flavobacterium</taxon>
    </lineage>
</organism>
<comment type="similarity">
    <text evidence="5">Belongs to the YicC/YloC family.</text>
</comment>
<keyword evidence="3" id="KW-0255">Endonuclease</keyword>
<dbReference type="Pfam" id="PF03755">
    <property type="entry name" value="YicC-like_N"/>
    <property type="match status" value="1"/>
</dbReference>
<dbReference type="GO" id="GO:0004521">
    <property type="term" value="F:RNA endonuclease activity"/>
    <property type="evidence" value="ECO:0007669"/>
    <property type="project" value="InterPro"/>
</dbReference>
<dbReference type="NCBIfam" id="TIGR00255">
    <property type="entry name" value="YicC/YloC family endoribonuclease"/>
    <property type="match status" value="1"/>
</dbReference>
<sequence>MIQSMTGFGKSTLQLATKKITVEVKSLNSKGMDLNVRMPSVYREMELSLRNQISQRLERGKVDFALYIEVTGEETSTKVNAPIVKAYMSQMRDILADADETELMKMAVRMPDALKTERDELDENEWKQILTVINEALANINNFRADEGLSLEKEFQLRIANIRLYMEQALELDPERVQNIKNKLQTAIDELKVTVDENRFEQELIYYLEKLDITEEKVRLTNHLDYFIETLNGNEANGRKLGFITQEMGREINTMGSKSNHAGMQKLVVQMKDELEKIKEQVLNVL</sequence>
<dbReference type="Proteomes" id="UP000030149">
    <property type="component" value="Unassembled WGS sequence"/>
</dbReference>
<comment type="caution">
    <text evidence="8">The sequence shown here is derived from an EMBL/GenBank/DDBJ whole genome shotgun (WGS) entry which is preliminary data.</text>
</comment>
<dbReference type="STRING" id="1107311.Q767_08170"/>
<dbReference type="eggNOG" id="COG1561">
    <property type="taxonomic scope" value="Bacteria"/>
</dbReference>
<reference evidence="9" key="1">
    <citation type="submission" date="2013-09" db="EMBL/GenBank/DDBJ databases">
        <authorList>
            <person name="Zeng Z."/>
            <person name="Chen C."/>
        </authorList>
    </citation>
    <scope>NUCLEOTIDE SEQUENCE [LARGE SCALE GENOMIC DNA]</scope>
    <source>
        <strain evidence="9">DK69</strain>
    </source>
</reference>
<accession>V6SBD3</accession>
<evidence type="ECO:0008006" key="10">
    <source>
        <dbReference type="Google" id="ProtNLM"/>
    </source>
</evidence>
<evidence type="ECO:0000256" key="2">
    <source>
        <dbReference type="ARBA" id="ARBA00022722"/>
    </source>
</evidence>
<dbReference type="OrthoDB" id="9771229at2"/>
<feature type="domain" description="Endoribonuclease YicC-like N-terminal" evidence="6">
    <location>
        <begin position="2"/>
        <end position="152"/>
    </location>
</feature>
<dbReference type="AlphaFoldDB" id="V6SBD3"/>
<dbReference type="PANTHER" id="PTHR30636">
    <property type="entry name" value="UPF0701 PROTEIN YICC"/>
    <property type="match status" value="1"/>
</dbReference>
<dbReference type="Pfam" id="PF08340">
    <property type="entry name" value="YicC-like_C"/>
    <property type="match status" value="1"/>
</dbReference>
<name>V6SBD3_9FLAO</name>